<evidence type="ECO:0000256" key="7">
    <source>
        <dbReference type="ARBA" id="ARBA00023136"/>
    </source>
</evidence>
<comment type="similarity">
    <text evidence="10">Belongs to the insect chemoreceptor superfamily. Heteromeric odorant receptor channel (TC 1.A.69) family.</text>
</comment>
<feature type="transmembrane region" description="Helical" evidence="10">
    <location>
        <begin position="59"/>
        <end position="77"/>
    </location>
</feature>
<sequence length="346" mass="40253">MNFLGSEYYKLNRHLLLLVGLWPYDHSIFKYFQIMLCNITIAIMMVNQIAKLITLRRNINLMIKFLPPVVIYFIYIIKYQTFCIVAKKFSLPFVPTILDIFVPLNHSRPRQLLFPGEYFVDEHKYFYVISLHFDLTIAIVLSTLIGTESLYVTHVQHACGMFQIASYRLNQALDNKFSQAYTPEKQTIIVCKGIIEAVHIHKRAIEFSEFLWSTLAVSYSIMLIFGITSLLINLFCLFQTILFIKETNELIMLIVFNIGHFFYLFLGNYVGQILIDHSAGIFENTYITQWYDAPLQAQKLLPMIMQRSMRSCKMVVGGMFIPSFEGFAALMSTTLSYFTVLWSVQK</sequence>
<keyword evidence="4 10" id="KW-0812">Transmembrane</keyword>
<evidence type="ECO:0000313" key="12">
    <source>
        <dbReference type="Proteomes" id="UP000479987"/>
    </source>
</evidence>
<accession>A0A6G1LPI7</accession>
<feature type="transmembrane region" description="Helical" evidence="10">
    <location>
        <begin position="28"/>
        <end position="47"/>
    </location>
</feature>
<dbReference type="PANTHER" id="PTHR21137">
    <property type="entry name" value="ODORANT RECEPTOR"/>
    <property type="match status" value="1"/>
</dbReference>
<evidence type="ECO:0000256" key="9">
    <source>
        <dbReference type="ARBA" id="ARBA00023224"/>
    </source>
</evidence>
<keyword evidence="2" id="KW-1003">Cell membrane</keyword>
<keyword evidence="8 10" id="KW-0675">Receptor</keyword>
<keyword evidence="12" id="KW-1185">Reference proteome</keyword>
<dbReference type="Pfam" id="PF02949">
    <property type="entry name" value="7tm_6"/>
    <property type="match status" value="1"/>
</dbReference>
<dbReference type="GO" id="GO:0005886">
    <property type="term" value="C:plasma membrane"/>
    <property type="evidence" value="ECO:0007669"/>
    <property type="project" value="UniProtKB-SubCell"/>
</dbReference>
<gene>
    <name evidence="11" type="primary">Or-332</name>
    <name evidence="11" type="synonym">Nful_v1.0-Or-332-fd</name>
    <name evidence="11" type="ORF">NFUL_NFUL000289</name>
</gene>
<keyword evidence="5 10" id="KW-0552">Olfaction</keyword>
<feature type="transmembrane region" description="Helical" evidence="10">
    <location>
        <begin position="326"/>
        <end position="344"/>
    </location>
</feature>
<evidence type="ECO:0000256" key="8">
    <source>
        <dbReference type="ARBA" id="ARBA00023170"/>
    </source>
</evidence>
<feature type="transmembrane region" description="Helical" evidence="10">
    <location>
        <begin position="89"/>
        <end position="105"/>
    </location>
</feature>
<feature type="transmembrane region" description="Helical" evidence="10">
    <location>
        <begin position="125"/>
        <end position="145"/>
    </location>
</feature>
<keyword evidence="9 10" id="KW-0807">Transducer</keyword>
<dbReference type="GO" id="GO:0005549">
    <property type="term" value="F:odorant binding"/>
    <property type="evidence" value="ECO:0007669"/>
    <property type="project" value="InterPro"/>
</dbReference>
<evidence type="ECO:0000256" key="5">
    <source>
        <dbReference type="ARBA" id="ARBA00022725"/>
    </source>
</evidence>
<dbReference type="GO" id="GO:0004984">
    <property type="term" value="F:olfactory receptor activity"/>
    <property type="evidence" value="ECO:0007669"/>
    <property type="project" value="InterPro"/>
</dbReference>
<evidence type="ECO:0000256" key="3">
    <source>
        <dbReference type="ARBA" id="ARBA00022606"/>
    </source>
</evidence>
<name>A0A6G1LPI7_9HYME</name>
<reference evidence="11 12" key="1">
    <citation type="submission" date="2019-08" db="EMBL/GenBank/DDBJ databases">
        <title>High quality draft denovo assembly of Nylanderia fulva.</title>
        <authorList>
            <person name="Vargo E.L."/>
            <person name="Tarone A.M."/>
            <person name="Konganti K.R."/>
        </authorList>
    </citation>
    <scope>NUCLEOTIDE SEQUENCE [LARGE SCALE GENOMIC DNA]</scope>
    <source>
        <strain evidence="11">TAMU-Nful-2015</strain>
        <tissue evidence="11">Whole body</tissue>
    </source>
</reference>
<keyword evidence="3 10" id="KW-0716">Sensory transduction</keyword>
<feature type="transmembrane region" description="Helical" evidence="10">
    <location>
        <begin position="250"/>
        <end position="270"/>
    </location>
</feature>
<dbReference type="EMBL" id="SGBU01000040">
    <property type="protein sequence ID" value="KAF3054371.1"/>
    <property type="molecule type" value="Genomic_DNA"/>
</dbReference>
<protein>
    <recommendedName>
        <fullName evidence="10">Odorant receptor</fullName>
    </recommendedName>
</protein>
<comment type="caution">
    <text evidence="11">The sequence shown here is derived from an EMBL/GenBank/DDBJ whole genome shotgun (WGS) entry which is preliminary data.</text>
</comment>
<evidence type="ECO:0000256" key="2">
    <source>
        <dbReference type="ARBA" id="ARBA00022475"/>
    </source>
</evidence>
<evidence type="ECO:0000256" key="4">
    <source>
        <dbReference type="ARBA" id="ARBA00022692"/>
    </source>
</evidence>
<dbReference type="GO" id="GO:0007165">
    <property type="term" value="P:signal transduction"/>
    <property type="evidence" value="ECO:0007669"/>
    <property type="project" value="UniProtKB-KW"/>
</dbReference>
<evidence type="ECO:0000256" key="1">
    <source>
        <dbReference type="ARBA" id="ARBA00004651"/>
    </source>
</evidence>
<evidence type="ECO:0000313" key="11">
    <source>
        <dbReference type="EMBL" id="KAF3054371.1"/>
    </source>
</evidence>
<proteinExistence type="inferred from homology"/>
<dbReference type="AlphaFoldDB" id="A0A6G1LPI7"/>
<keyword evidence="6 10" id="KW-1133">Transmembrane helix</keyword>
<evidence type="ECO:0000256" key="6">
    <source>
        <dbReference type="ARBA" id="ARBA00022989"/>
    </source>
</evidence>
<organism evidence="11 12">
    <name type="scientific">Nylanderia fulva</name>
    <dbReference type="NCBI Taxonomy" id="613905"/>
    <lineage>
        <taxon>Eukaryota</taxon>
        <taxon>Metazoa</taxon>
        <taxon>Ecdysozoa</taxon>
        <taxon>Arthropoda</taxon>
        <taxon>Hexapoda</taxon>
        <taxon>Insecta</taxon>
        <taxon>Pterygota</taxon>
        <taxon>Neoptera</taxon>
        <taxon>Endopterygota</taxon>
        <taxon>Hymenoptera</taxon>
        <taxon>Apocrita</taxon>
        <taxon>Aculeata</taxon>
        <taxon>Formicoidea</taxon>
        <taxon>Formicidae</taxon>
        <taxon>Formicinae</taxon>
        <taxon>Nylanderia</taxon>
    </lineage>
</organism>
<feature type="transmembrane region" description="Helical" evidence="10">
    <location>
        <begin position="216"/>
        <end position="238"/>
    </location>
</feature>
<dbReference type="Proteomes" id="UP000479987">
    <property type="component" value="Unassembled WGS sequence"/>
</dbReference>
<dbReference type="PANTHER" id="PTHR21137:SF35">
    <property type="entry name" value="ODORANT RECEPTOR 19A-RELATED"/>
    <property type="match status" value="1"/>
</dbReference>
<comment type="subcellular location">
    <subcellularLocation>
        <location evidence="1 10">Cell membrane</location>
        <topology evidence="1 10">Multi-pass membrane protein</topology>
    </subcellularLocation>
</comment>
<keyword evidence="7 10" id="KW-0472">Membrane</keyword>
<evidence type="ECO:0000256" key="10">
    <source>
        <dbReference type="RuleBase" id="RU351113"/>
    </source>
</evidence>
<dbReference type="InterPro" id="IPR004117">
    <property type="entry name" value="7tm6_olfct_rcpt"/>
</dbReference>